<evidence type="ECO:0000256" key="3">
    <source>
        <dbReference type="SAM" id="SignalP"/>
    </source>
</evidence>
<sequence length="135" mass="16429">MIRRFLPNKYLALVLAASLGITGLSTAPARADPDPVATVIFGVAAIAALGHILKKEDRGKVHVYQQRSTPFPEYRKHHKRHHWNKRDHRRWDRHDRRYNRFDRERRRDHTRRDDRHRDHTRRDDRRHYGNPRHDR</sequence>
<keyword evidence="2" id="KW-1133">Transmembrane helix</keyword>
<proteinExistence type="predicted"/>
<feature type="compositionally biased region" description="Basic and acidic residues" evidence="1">
    <location>
        <begin position="89"/>
        <end position="135"/>
    </location>
</feature>
<dbReference type="STRING" id="569882.SAMN04490248_11434"/>
<organism evidence="4 5">
    <name type="scientific">Salinihabitans flavidus</name>
    <dbReference type="NCBI Taxonomy" id="569882"/>
    <lineage>
        <taxon>Bacteria</taxon>
        <taxon>Pseudomonadati</taxon>
        <taxon>Pseudomonadota</taxon>
        <taxon>Alphaproteobacteria</taxon>
        <taxon>Rhodobacterales</taxon>
        <taxon>Roseobacteraceae</taxon>
        <taxon>Salinihabitans</taxon>
    </lineage>
</organism>
<dbReference type="AlphaFoldDB" id="A0A1H8T3I8"/>
<accession>A0A1H8T3I8</accession>
<evidence type="ECO:0000313" key="4">
    <source>
        <dbReference type="EMBL" id="SEO85649.1"/>
    </source>
</evidence>
<keyword evidence="2" id="KW-0472">Membrane</keyword>
<reference evidence="4 5" key="1">
    <citation type="submission" date="2016-10" db="EMBL/GenBank/DDBJ databases">
        <authorList>
            <person name="de Groot N.N."/>
        </authorList>
    </citation>
    <scope>NUCLEOTIDE SEQUENCE [LARGE SCALE GENOMIC DNA]</scope>
    <source>
        <strain evidence="4 5">DSM 27842</strain>
    </source>
</reference>
<evidence type="ECO:0000313" key="5">
    <source>
        <dbReference type="Proteomes" id="UP000198893"/>
    </source>
</evidence>
<feature type="compositionally biased region" description="Basic residues" evidence="1">
    <location>
        <begin position="75"/>
        <end position="88"/>
    </location>
</feature>
<dbReference type="RefSeq" id="WP_093118787.1">
    <property type="nucleotide sequence ID" value="NZ_FODS01000014.1"/>
</dbReference>
<feature type="transmembrane region" description="Helical" evidence="2">
    <location>
        <begin position="36"/>
        <end position="53"/>
    </location>
</feature>
<name>A0A1H8T3I8_9RHOB</name>
<feature type="region of interest" description="Disordered" evidence="1">
    <location>
        <begin position="64"/>
        <end position="135"/>
    </location>
</feature>
<protein>
    <submittedName>
        <fullName evidence="4">Uncharacterized protein</fullName>
    </submittedName>
</protein>
<keyword evidence="3" id="KW-0732">Signal</keyword>
<feature type="chain" id="PRO_5011588289" evidence="3">
    <location>
        <begin position="32"/>
        <end position="135"/>
    </location>
</feature>
<keyword evidence="5" id="KW-1185">Reference proteome</keyword>
<evidence type="ECO:0000256" key="1">
    <source>
        <dbReference type="SAM" id="MobiDB-lite"/>
    </source>
</evidence>
<dbReference type="Proteomes" id="UP000198893">
    <property type="component" value="Unassembled WGS sequence"/>
</dbReference>
<gene>
    <name evidence="4" type="ORF">SAMN04490248_11434</name>
</gene>
<dbReference type="EMBL" id="FODS01000014">
    <property type="protein sequence ID" value="SEO85649.1"/>
    <property type="molecule type" value="Genomic_DNA"/>
</dbReference>
<keyword evidence="2" id="KW-0812">Transmembrane</keyword>
<evidence type="ECO:0000256" key="2">
    <source>
        <dbReference type="SAM" id="Phobius"/>
    </source>
</evidence>
<feature type="signal peptide" evidence="3">
    <location>
        <begin position="1"/>
        <end position="31"/>
    </location>
</feature>